<feature type="region of interest" description="Disordered" evidence="1">
    <location>
        <begin position="563"/>
        <end position="596"/>
    </location>
</feature>
<sequence>MSNVFDFELVANDQVSDVIDRINEAIRGLEPKLDKTKEGLQLGGQETVDGLNGFISRFENLSKSARDNVQFIGDIVPPLKMVGELSGKLGSLGIVGAAGYGLKQVAYGFREASREAYNLDVSSKNAGMRVDDYSRLAGAMRILGADSESANASIDGMAKTLKEAASGANGQVLGALAQIGVQIQKNNDGSVDTLETLQEIARVFPTLRPEQQKSVADALGLTPEMLALMREGERMKTLLAKSDEFGLTIDPELNKELGDINGTMNELSASWDGLWQRSKNKALKTLLSDGSVKDGLEGVTDLFTNGDSISQMHALGVTSSSDATKLRRMLGDKDLNNNLSWYDRNMAYYGGIMTDGARKQYDAKYRPVDLAEQLNSDMSAINRPSVGGNNNVPYGETRNNAIGFRNNNPGNLRVAANATGKNGGFSTFANDADGRAAMARQLMLYGDRGNNTLDGIIHTYAPQSENNTRAYIDSVSKASGYGAKEQVNLHDPETLKTIMAAMIKHENGAQPYTEEQLLNAIQTAITDDRWSGKRNPDVLAQQRYDIISGSRGVDQEPTILRTQQGKSDAFPDSPVNEQSSGDGIIQPELQRSGPDKTLTDNITRSFMSAMAEQKLKLEITMIDGKGGRREYSAEDGGRITLPMSY</sequence>
<protein>
    <submittedName>
        <fullName evidence="2">Uncharacterized protein</fullName>
    </submittedName>
</protein>
<evidence type="ECO:0000313" key="3">
    <source>
        <dbReference type="Proteomes" id="UP001177527"/>
    </source>
</evidence>
<evidence type="ECO:0000313" key="2">
    <source>
        <dbReference type="EMBL" id="WGL57907.1"/>
    </source>
</evidence>
<dbReference type="RefSeq" id="WP_280558494.1">
    <property type="nucleotide sequence ID" value="NZ_CP123488.1"/>
</dbReference>
<dbReference type="Proteomes" id="UP001177527">
    <property type="component" value="Chromosome"/>
</dbReference>
<reference evidence="2" key="1">
    <citation type="submission" date="2023-04" db="EMBL/GenBank/DDBJ databases">
        <title>APH(3)-Id, a novel chromosomal aminoglycoside phosphotransferase, identified from an environmental isolate of Kluyvera intermedia DW18.</title>
        <authorList>
            <person name="Sha Y."/>
        </authorList>
    </citation>
    <scope>NUCLEOTIDE SEQUENCE</scope>
    <source>
        <strain evidence="2">DW18</strain>
    </source>
</reference>
<dbReference type="AlphaFoldDB" id="A0AA95G4Z5"/>
<evidence type="ECO:0000256" key="1">
    <source>
        <dbReference type="SAM" id="MobiDB-lite"/>
    </source>
</evidence>
<name>A0AA95G4Z5_KLUIN</name>
<organism evidence="2 3">
    <name type="scientific">Kluyvera intermedia</name>
    <name type="common">Enterobacter intermedius</name>
    <dbReference type="NCBI Taxonomy" id="61648"/>
    <lineage>
        <taxon>Bacteria</taxon>
        <taxon>Pseudomonadati</taxon>
        <taxon>Pseudomonadota</taxon>
        <taxon>Gammaproteobacteria</taxon>
        <taxon>Enterobacterales</taxon>
        <taxon>Enterobacteriaceae</taxon>
        <taxon>Kluyvera</taxon>
    </lineage>
</organism>
<accession>A0AA95G4Z5</accession>
<dbReference type="EMBL" id="CP123488">
    <property type="protein sequence ID" value="WGL57907.1"/>
    <property type="molecule type" value="Genomic_DNA"/>
</dbReference>
<proteinExistence type="predicted"/>
<gene>
    <name evidence="2" type="ORF">QBD33_09205</name>
</gene>